<keyword evidence="2" id="KW-0808">Transferase</keyword>
<accession>A5TT20</accession>
<feature type="domain" description="DUF4325" evidence="1">
    <location>
        <begin position="292"/>
        <end position="346"/>
    </location>
</feature>
<dbReference type="AlphaFoldDB" id="A5TT20"/>
<protein>
    <submittedName>
        <fullName evidence="2">Possible histidine kinase</fullName>
    </submittedName>
</protein>
<dbReference type="EMBL" id="CM000440">
    <property type="protein sequence ID" value="EDK88045.1"/>
    <property type="molecule type" value="Genomic_DNA"/>
</dbReference>
<sequence length="359" mass="42899">MFLYLHYDRIILKRGDIMSFTKEHKVEIINTILRAIKEKKNPYNETLSFYKISRQTVYKYIKELIEKKLIKKVDNKNYTLSFYNLKEENYKNINLQEDIIYKNLLKEVEKDKKENVIHILTYSFTEILNNAIEHSESRNIKISYGEDYFSIYVQILDDGVGIFKKIKKNYNLKNENEAIFELKKGKITSDPENHSGEGIFFSSKVVDYFLIDSYNKNFYSGNKDYFYHFEHNKKENIKGTLVYFIIDKNTNRTTKEVFDSYTDDDYVFNKTEITVHLAEEYLGEHLISRSIARRILSNIEKFKVIFLDFNGVKTIGQAFADEIFRVFRNKHKEITILPINMNEEVKFMIKRVDKNIVMK</sequence>
<dbReference type="InterPro" id="IPR036890">
    <property type="entry name" value="HATPase_C_sf"/>
</dbReference>
<dbReference type="Proteomes" id="UP000001921">
    <property type="component" value="Chromosome"/>
</dbReference>
<gene>
    <name evidence="2" type="ORF">FNP_0230</name>
</gene>
<dbReference type="Pfam" id="PF14213">
    <property type="entry name" value="DUF4325"/>
    <property type="match status" value="1"/>
</dbReference>
<evidence type="ECO:0000259" key="1">
    <source>
        <dbReference type="Pfam" id="PF14213"/>
    </source>
</evidence>
<reference evidence="2" key="2">
    <citation type="submission" date="2007-05" db="EMBL/GenBank/DDBJ databases">
        <title>Genome sequence of Fusobacterium nucleatum subspecies polymorphum - a genetically tractable Fusobacterium.</title>
        <authorList>
            <person name="Karpathy S.E."/>
            <person name="Xiang Q."/>
            <person name="Gioia J."/>
            <person name="Jiang H."/>
            <person name="Liu Y."/>
            <person name="Petrosino J.F."/>
            <person name="Yerrapragada S."/>
            <person name="Fox G.E."/>
            <person name="Kinder Haake S."/>
            <person name="Weinstock G.M."/>
            <person name="Highlander S.K."/>
        </authorList>
    </citation>
    <scope>NUCLEOTIDE SEQUENCE [LARGE SCALE GENOMIC DNA]</scope>
    <source>
        <strain evidence="2">ATCC 10953</strain>
    </source>
</reference>
<name>A5TT20_FUSNP</name>
<reference evidence="2" key="1">
    <citation type="submission" date="2006-07" db="EMBL/GenBank/DDBJ databases">
        <authorList>
            <person name="Qin X."/>
            <person name="Weinstock G.M."/>
        </authorList>
    </citation>
    <scope>NUCLEOTIDE SEQUENCE [LARGE SCALE GENOMIC DNA]</scope>
    <source>
        <strain evidence="2">ATCC 10953</strain>
    </source>
</reference>
<dbReference type="Gene3D" id="3.30.565.10">
    <property type="entry name" value="Histidine kinase-like ATPase, C-terminal domain"/>
    <property type="match status" value="1"/>
</dbReference>
<keyword evidence="2" id="KW-0418">Kinase</keyword>
<organism evidence="2">
    <name type="scientific">Fusobacterium polymorphum ATCC 10953</name>
    <dbReference type="NCBI Taxonomy" id="393480"/>
    <lineage>
        <taxon>Bacteria</taxon>
        <taxon>Fusobacteriati</taxon>
        <taxon>Fusobacteriota</taxon>
        <taxon>Fusobacteriia</taxon>
        <taxon>Fusobacteriales</taxon>
        <taxon>Fusobacteriaceae</taxon>
        <taxon>Fusobacterium</taxon>
    </lineage>
</organism>
<dbReference type="HOGENOM" id="CLU_068864_0_0_0"/>
<evidence type="ECO:0000313" key="2">
    <source>
        <dbReference type="EMBL" id="EDK88045.1"/>
    </source>
</evidence>
<dbReference type="InterPro" id="IPR025474">
    <property type="entry name" value="DUF4325"/>
</dbReference>
<dbReference type="eggNOG" id="COG4585">
    <property type="taxonomic scope" value="Bacteria"/>
</dbReference>
<dbReference type="GO" id="GO:0016301">
    <property type="term" value="F:kinase activity"/>
    <property type="evidence" value="ECO:0007669"/>
    <property type="project" value="UniProtKB-KW"/>
</dbReference>
<dbReference type="SUPFAM" id="SSF55874">
    <property type="entry name" value="ATPase domain of HSP90 chaperone/DNA topoisomerase II/histidine kinase"/>
    <property type="match status" value="1"/>
</dbReference>
<proteinExistence type="predicted"/>